<dbReference type="InterPro" id="IPR021109">
    <property type="entry name" value="Peptidase_aspartic_dom_sf"/>
</dbReference>
<feature type="compositionally biased region" description="Basic and acidic residues" evidence="2">
    <location>
        <begin position="706"/>
        <end position="715"/>
    </location>
</feature>
<feature type="region of interest" description="Disordered" evidence="2">
    <location>
        <begin position="751"/>
        <end position="780"/>
    </location>
</feature>
<evidence type="ECO:0000313" key="5">
    <source>
        <dbReference type="EMBL" id="KAK7915621.1"/>
    </source>
</evidence>
<dbReference type="InterPro" id="IPR001878">
    <property type="entry name" value="Znf_CCHC"/>
</dbReference>
<feature type="region of interest" description="Disordered" evidence="2">
    <location>
        <begin position="678"/>
        <end position="734"/>
    </location>
</feature>
<dbReference type="GO" id="GO:0008270">
    <property type="term" value="F:zinc ion binding"/>
    <property type="evidence" value="ECO:0007669"/>
    <property type="project" value="UniProtKB-KW"/>
</dbReference>
<dbReference type="SUPFAM" id="SSF56672">
    <property type="entry name" value="DNA/RNA polymerases"/>
    <property type="match status" value="1"/>
</dbReference>
<keyword evidence="1" id="KW-0862">Zinc</keyword>
<dbReference type="SUPFAM" id="SSF57756">
    <property type="entry name" value="Retrovirus zinc finger-like domains"/>
    <property type="match status" value="1"/>
</dbReference>
<dbReference type="AlphaFoldDB" id="A0AAW0P886"/>
<dbReference type="InterPro" id="IPR048271">
    <property type="entry name" value="PNMA_N"/>
</dbReference>
<gene>
    <name evidence="5" type="ORF">WMY93_011382</name>
</gene>
<feature type="compositionally biased region" description="Basic residues" evidence="2">
    <location>
        <begin position="636"/>
        <end position="647"/>
    </location>
</feature>
<reference evidence="6" key="1">
    <citation type="submission" date="2024-04" db="EMBL/GenBank/DDBJ databases">
        <title>Salinicola lusitanus LLJ914,a marine bacterium isolated from the Okinawa Trough.</title>
        <authorList>
            <person name="Li J."/>
        </authorList>
    </citation>
    <scope>NUCLEOTIDE SEQUENCE [LARGE SCALE GENOMIC DNA]</scope>
</reference>
<name>A0AAW0P886_9GOBI</name>
<dbReference type="SUPFAM" id="SSF50630">
    <property type="entry name" value="Acid proteases"/>
    <property type="match status" value="1"/>
</dbReference>
<dbReference type="Pfam" id="PF20846">
    <property type="entry name" value="PNMA_N"/>
    <property type="match status" value="1"/>
</dbReference>
<dbReference type="GO" id="GO:0003676">
    <property type="term" value="F:nucleic acid binding"/>
    <property type="evidence" value="ECO:0007669"/>
    <property type="project" value="InterPro"/>
</dbReference>
<keyword evidence="6" id="KW-1185">Reference proteome</keyword>
<dbReference type="Pfam" id="PF00078">
    <property type="entry name" value="RVT_1"/>
    <property type="match status" value="1"/>
</dbReference>
<feature type="domain" description="Reverse transcriptase" evidence="4">
    <location>
        <begin position="33"/>
        <end position="301"/>
    </location>
</feature>
<organism evidence="5 6">
    <name type="scientific">Mugilogobius chulae</name>
    <name type="common">yellowstripe goby</name>
    <dbReference type="NCBI Taxonomy" id="88201"/>
    <lineage>
        <taxon>Eukaryota</taxon>
        <taxon>Metazoa</taxon>
        <taxon>Chordata</taxon>
        <taxon>Craniata</taxon>
        <taxon>Vertebrata</taxon>
        <taxon>Euteleostomi</taxon>
        <taxon>Actinopterygii</taxon>
        <taxon>Neopterygii</taxon>
        <taxon>Teleostei</taxon>
        <taxon>Neoteleostei</taxon>
        <taxon>Acanthomorphata</taxon>
        <taxon>Gobiaria</taxon>
        <taxon>Gobiiformes</taxon>
        <taxon>Gobioidei</taxon>
        <taxon>Gobiidae</taxon>
        <taxon>Gobionellinae</taxon>
        <taxon>Mugilogobius</taxon>
    </lineage>
</organism>
<evidence type="ECO:0000259" key="3">
    <source>
        <dbReference type="PROSITE" id="PS50158"/>
    </source>
</evidence>
<dbReference type="Pfam" id="PF14893">
    <property type="entry name" value="PNMA"/>
    <property type="match status" value="1"/>
</dbReference>
<dbReference type="PANTHER" id="PTHR47027">
    <property type="entry name" value="REVERSE TRANSCRIPTASE DOMAIN-CONTAINING PROTEIN"/>
    <property type="match status" value="1"/>
</dbReference>
<evidence type="ECO:0000256" key="2">
    <source>
        <dbReference type="SAM" id="MobiDB-lite"/>
    </source>
</evidence>
<dbReference type="EMBL" id="JBBPFD010000008">
    <property type="protein sequence ID" value="KAK7915621.1"/>
    <property type="molecule type" value="Genomic_DNA"/>
</dbReference>
<feature type="compositionally biased region" description="Basic and acidic residues" evidence="2">
    <location>
        <begin position="648"/>
        <end position="661"/>
    </location>
</feature>
<dbReference type="PROSITE" id="PS50158">
    <property type="entry name" value="ZF_CCHC"/>
    <property type="match status" value="1"/>
</dbReference>
<evidence type="ECO:0000259" key="4">
    <source>
        <dbReference type="PROSITE" id="PS50878"/>
    </source>
</evidence>
<feature type="region of interest" description="Disordered" evidence="2">
    <location>
        <begin position="634"/>
        <end position="661"/>
    </location>
</feature>
<dbReference type="PANTHER" id="PTHR47027:SF30">
    <property type="entry name" value="THAP-TYPE DOMAIN-CONTAINING PROTEIN"/>
    <property type="match status" value="1"/>
</dbReference>
<keyword evidence="1" id="KW-0479">Metal-binding</keyword>
<dbReference type="PROSITE" id="PS50878">
    <property type="entry name" value="RT_POL"/>
    <property type="match status" value="1"/>
</dbReference>
<protein>
    <recommendedName>
        <fullName evidence="7">Reverse transcriptase</fullName>
    </recommendedName>
</protein>
<comment type="caution">
    <text evidence="5">The sequence shown here is derived from an EMBL/GenBank/DDBJ whole genome shotgun (WGS) entry which is preliminary data.</text>
</comment>
<dbReference type="InterPro" id="IPR048270">
    <property type="entry name" value="PNMA_C"/>
</dbReference>
<dbReference type="Proteomes" id="UP001460270">
    <property type="component" value="Unassembled WGS sequence"/>
</dbReference>
<keyword evidence="1" id="KW-0863">Zinc-finger</keyword>
<proteinExistence type="predicted"/>
<dbReference type="InterPro" id="IPR043502">
    <property type="entry name" value="DNA/RNA_pol_sf"/>
</dbReference>
<evidence type="ECO:0000313" key="6">
    <source>
        <dbReference type="Proteomes" id="UP001460270"/>
    </source>
</evidence>
<dbReference type="CDD" id="cd01650">
    <property type="entry name" value="RT_nLTR_like"/>
    <property type="match status" value="1"/>
</dbReference>
<feature type="compositionally biased region" description="Polar residues" evidence="2">
    <location>
        <begin position="543"/>
        <end position="557"/>
    </location>
</feature>
<dbReference type="InterPro" id="IPR036875">
    <property type="entry name" value="Znf_CCHC_sf"/>
</dbReference>
<sequence length="1101" mass="123330">MSGQAPGVDKIRPEYLKSLDVVGLSWLTRLCNIAWRTGTVPLEWQTGVVVPLFKKGDRRVCSNYRGITLLSLPGKVYSRVLERRLRPIVEPRIQEEQCGFRPGRGTLDQLYTLHRVLEGSWEFAQPVHMCFVDLDKAFDRVPRGVLWGVLREYGVRGPLLRAVRSLYDRSRSCVRIAGSKSDLFPVHVGLRQGCPLSPVLFIVFMDRISRRSQGPESVQFGDHRISSLLFADDVVLMASSNQDLQHALGRFAAECEAAGMKISSSKSEAMVLDRKKVPCPLQVGGESLPQVEEFKYLGVLFTSEGRMEREIDRRIGAASAVMQSLYRTVVVKKELSRKAKLLIYRSIYVPTLTYGHELWVMTERTRSRIQAVEMSFLRRVAGRSLRDRVRSSATREELRVEPLLLHIERGQLRWLGASVPDASWTPPCAQPVGMAQLKNWCFGEGLDLANALLVKDVPPEVEVSFIEETLQTIKALGRVKVRGRMYDPHSQSLTVLCECREKVNAAAIPLDAVSEGSAVAWRIFGPSEQEEEAQGQAAGDGQNVPQPDSSLQSPLQASTPEAIIRAVGDILQMTSKPANNDNNLYRRLCTFSGVTPTPPGEEQLENWVEQARLMIEECDRSEREKKMRIMESVKGLHSRSSKLGHQVRPHDPYLGLRDRRDSPPTFLELLNEIRLEEEHEASRRRLHPPKTIYAKAATVTPDTETTELKDLKSRDSPTQSTITPAAESSEDKSIQALKKEVVKLRKQVSVMSVKPKYSPAPESCQKETQSRPLQQRPRDPSDFFCYRCGKDGHYANKCAAPENYPKVVQKLLQAQRKSKHNQKSNNETRVKTTNASVQRSSVKVQTNSLPEELVGLPSTAQVKINGNPCTALMDSGSQVTIIFDSWYAQHLSDIPLHPVTGLAIWGLSESESSYPYKGYIQIELELPQKSKSRSKKVKSVPVLALVCPDPRCSETIPVLIGTNVSGIQHFKSSTKKEDAENVNSFKVQVQENKHLPGPAVSPIKDKDLPVAEVKWSGPGLSENTPFRERSRRIAPADLDDLRRHVQGLLAAGIIKSQEVHMLHQSSLHEKRMVNFACVSTTAPESQNCPRSVHCATHRRRS</sequence>
<feature type="compositionally biased region" description="Polar residues" evidence="2">
    <location>
        <begin position="823"/>
        <end position="844"/>
    </location>
</feature>
<dbReference type="InterPro" id="IPR000477">
    <property type="entry name" value="RT_dom"/>
</dbReference>
<evidence type="ECO:0008006" key="7">
    <source>
        <dbReference type="Google" id="ProtNLM"/>
    </source>
</evidence>
<feature type="region of interest" description="Disordered" evidence="2">
    <location>
        <begin position="815"/>
        <end position="844"/>
    </location>
</feature>
<feature type="region of interest" description="Disordered" evidence="2">
    <location>
        <begin position="528"/>
        <end position="557"/>
    </location>
</feature>
<evidence type="ECO:0000256" key="1">
    <source>
        <dbReference type="PROSITE-ProRule" id="PRU00047"/>
    </source>
</evidence>
<accession>A0AAW0P886</accession>
<feature type="domain" description="CCHC-type" evidence="3">
    <location>
        <begin position="785"/>
        <end position="798"/>
    </location>
</feature>